<keyword evidence="1" id="KW-1133">Transmembrane helix</keyword>
<dbReference type="Proteomes" id="UP000230638">
    <property type="component" value="Unassembled WGS sequence"/>
</dbReference>
<evidence type="ECO:0000256" key="1">
    <source>
        <dbReference type="SAM" id="Phobius"/>
    </source>
</evidence>
<dbReference type="EMBL" id="PCTL01000031">
    <property type="protein sequence ID" value="PIP73068.1"/>
    <property type="molecule type" value="Genomic_DNA"/>
</dbReference>
<proteinExistence type="predicted"/>
<feature type="transmembrane region" description="Helical" evidence="1">
    <location>
        <begin position="20"/>
        <end position="40"/>
    </location>
</feature>
<evidence type="ECO:0000313" key="3">
    <source>
        <dbReference type="Proteomes" id="UP000230638"/>
    </source>
</evidence>
<organism evidence="2 3">
    <name type="scientific">Candidatus Lloydbacteria bacterium CG22_combo_CG10-13_8_21_14_all_47_15</name>
    <dbReference type="NCBI Taxonomy" id="1974635"/>
    <lineage>
        <taxon>Bacteria</taxon>
        <taxon>Candidatus Lloydiibacteriota</taxon>
    </lineage>
</organism>
<sequence length="98" mass="11856">MEAFFIELLTDIFRLSIQMAPYWLPLASGFILWRLWLFYVRAQHLSAIQWTSLEIRLAREMTKTPLAMELVLNAFYQRGTISTFIQRYWYGNLRPWFS</sequence>
<keyword evidence="1" id="KW-0472">Membrane</keyword>
<reference evidence="2 3" key="1">
    <citation type="submission" date="2017-09" db="EMBL/GenBank/DDBJ databases">
        <title>Depth-based differentiation of microbial function through sediment-hosted aquifers and enrichment of novel symbionts in the deep terrestrial subsurface.</title>
        <authorList>
            <person name="Probst A.J."/>
            <person name="Ladd B."/>
            <person name="Jarett J.K."/>
            <person name="Geller-Mcgrath D.E."/>
            <person name="Sieber C.M."/>
            <person name="Emerson J.B."/>
            <person name="Anantharaman K."/>
            <person name="Thomas B.C."/>
            <person name="Malmstrom R."/>
            <person name="Stieglmeier M."/>
            <person name="Klingl A."/>
            <person name="Woyke T."/>
            <person name="Ryan C.M."/>
            <person name="Banfield J.F."/>
        </authorList>
    </citation>
    <scope>NUCLEOTIDE SEQUENCE [LARGE SCALE GENOMIC DNA]</scope>
    <source>
        <strain evidence="2">CG22_combo_CG10-13_8_21_14_all_47_15</strain>
    </source>
</reference>
<accession>A0A2H0CUH9</accession>
<comment type="caution">
    <text evidence="2">The sequence shown here is derived from an EMBL/GenBank/DDBJ whole genome shotgun (WGS) entry which is preliminary data.</text>
</comment>
<gene>
    <name evidence="2" type="ORF">COW88_03100</name>
</gene>
<evidence type="ECO:0000313" key="2">
    <source>
        <dbReference type="EMBL" id="PIP73068.1"/>
    </source>
</evidence>
<keyword evidence="1" id="KW-0812">Transmembrane</keyword>
<protein>
    <submittedName>
        <fullName evidence="2">Uncharacterized protein</fullName>
    </submittedName>
</protein>
<feature type="non-terminal residue" evidence="2">
    <location>
        <position position="98"/>
    </location>
</feature>
<dbReference type="AlphaFoldDB" id="A0A2H0CUH9"/>
<name>A0A2H0CUH9_9BACT</name>